<comment type="function">
    <text evidence="9">ATP-dependent serine protease that mediates the selective degradation of mutant and abnormal proteins as well as certain short-lived regulatory proteins. Required for cellular homeostasis and for survival from DNA damage and developmental changes induced by stress. Degrades polypeptides processively to yield small peptide fragments that are 5 to 10 amino acids long. Binds to DNA in a double-stranded, site-specific manner.</text>
</comment>
<gene>
    <name evidence="9 17" type="primary">lon</name>
    <name evidence="17" type="ORF">J3U88_18710</name>
</gene>
<evidence type="ECO:0000313" key="17">
    <source>
        <dbReference type="EMBL" id="MBO1320515.1"/>
    </source>
</evidence>
<feature type="active site" evidence="9 11">
    <location>
        <position position="688"/>
    </location>
</feature>
<dbReference type="EMBL" id="JAFREP010000017">
    <property type="protein sequence ID" value="MBO1320515.1"/>
    <property type="molecule type" value="Genomic_DNA"/>
</dbReference>
<evidence type="ECO:0000256" key="11">
    <source>
        <dbReference type="PIRSR" id="PIRSR001174-1"/>
    </source>
</evidence>
<dbReference type="Pfam" id="PF00004">
    <property type="entry name" value="AAA"/>
    <property type="match status" value="1"/>
</dbReference>
<dbReference type="GO" id="GO:0004176">
    <property type="term" value="F:ATP-dependent peptidase activity"/>
    <property type="evidence" value="ECO:0007669"/>
    <property type="project" value="UniProtKB-UniRule"/>
</dbReference>
<evidence type="ECO:0000256" key="2">
    <source>
        <dbReference type="ARBA" id="ARBA00022490"/>
    </source>
</evidence>
<dbReference type="HAMAP" id="MF_01973">
    <property type="entry name" value="lon_bact"/>
    <property type="match status" value="1"/>
</dbReference>
<dbReference type="NCBIfam" id="TIGR00763">
    <property type="entry name" value="lon"/>
    <property type="match status" value="1"/>
</dbReference>
<dbReference type="Proteomes" id="UP000664417">
    <property type="component" value="Unassembled WGS sequence"/>
</dbReference>
<dbReference type="FunFam" id="3.40.50.300:FF:000382">
    <property type="entry name" value="Lon protease homolog 2, peroxisomal"/>
    <property type="match status" value="1"/>
</dbReference>
<feature type="binding site" evidence="9 12">
    <location>
        <begin position="365"/>
        <end position="372"/>
    </location>
    <ligand>
        <name>ATP</name>
        <dbReference type="ChEBI" id="CHEBI:30616"/>
    </ligand>
</feature>
<dbReference type="Gene3D" id="2.30.130.40">
    <property type="entry name" value="LON domain-like"/>
    <property type="match status" value="1"/>
</dbReference>
<evidence type="ECO:0000256" key="6">
    <source>
        <dbReference type="ARBA" id="ARBA00022825"/>
    </source>
</evidence>
<dbReference type="InterPro" id="IPR054594">
    <property type="entry name" value="Lon_lid"/>
</dbReference>
<evidence type="ECO:0000256" key="5">
    <source>
        <dbReference type="ARBA" id="ARBA00022801"/>
    </source>
</evidence>
<dbReference type="InterPro" id="IPR027065">
    <property type="entry name" value="Lon_Prtase"/>
</dbReference>
<evidence type="ECO:0000256" key="10">
    <source>
        <dbReference type="PIRNR" id="PIRNR001174"/>
    </source>
</evidence>
<evidence type="ECO:0000313" key="18">
    <source>
        <dbReference type="Proteomes" id="UP000664417"/>
    </source>
</evidence>
<dbReference type="InterPro" id="IPR015947">
    <property type="entry name" value="PUA-like_sf"/>
</dbReference>
<dbReference type="Gene3D" id="1.10.8.60">
    <property type="match status" value="1"/>
</dbReference>
<proteinExistence type="evidence at transcript level"/>
<dbReference type="InterPro" id="IPR003959">
    <property type="entry name" value="ATPase_AAA_core"/>
</dbReference>
<dbReference type="GO" id="GO:0006515">
    <property type="term" value="P:protein quality control for misfolded or incompletely synthesized proteins"/>
    <property type="evidence" value="ECO:0007669"/>
    <property type="project" value="UniProtKB-UniRule"/>
</dbReference>
<feature type="domain" description="Lon proteolytic" evidence="15">
    <location>
        <begin position="601"/>
        <end position="781"/>
    </location>
</feature>
<dbReference type="GO" id="GO:0043565">
    <property type="term" value="F:sequence-specific DNA binding"/>
    <property type="evidence" value="ECO:0007669"/>
    <property type="project" value="UniProtKB-UniRule"/>
</dbReference>
<dbReference type="Gene3D" id="3.30.230.10">
    <property type="match status" value="1"/>
</dbReference>
<dbReference type="SUPFAM" id="SSF52540">
    <property type="entry name" value="P-loop containing nucleoside triphosphate hydrolases"/>
    <property type="match status" value="1"/>
</dbReference>
<dbReference type="InterPro" id="IPR004815">
    <property type="entry name" value="Lon_bac/euk-typ"/>
</dbReference>
<dbReference type="GO" id="GO:0016887">
    <property type="term" value="F:ATP hydrolysis activity"/>
    <property type="evidence" value="ECO:0007669"/>
    <property type="project" value="UniProtKB-UniRule"/>
</dbReference>
<dbReference type="PANTHER" id="PTHR10046">
    <property type="entry name" value="ATP DEPENDENT LON PROTEASE FAMILY MEMBER"/>
    <property type="match status" value="1"/>
</dbReference>
<dbReference type="InterPro" id="IPR020568">
    <property type="entry name" value="Ribosomal_Su5_D2-typ_SF"/>
</dbReference>
<dbReference type="SMART" id="SM00464">
    <property type="entry name" value="LON"/>
    <property type="match status" value="1"/>
</dbReference>
<evidence type="ECO:0000256" key="7">
    <source>
        <dbReference type="ARBA" id="ARBA00022840"/>
    </source>
</evidence>
<dbReference type="InterPro" id="IPR003111">
    <property type="entry name" value="Lon_prtase_N"/>
</dbReference>
<dbReference type="Gene3D" id="1.20.5.5270">
    <property type="match status" value="1"/>
</dbReference>
<dbReference type="EC" id="3.4.21.53" evidence="9 10"/>
<dbReference type="RefSeq" id="WP_207860470.1">
    <property type="nucleotide sequence ID" value="NZ_JAFREP010000017.1"/>
</dbReference>
<keyword evidence="2 9" id="KW-0963">Cytoplasm</keyword>
<reference evidence="17" key="1">
    <citation type="submission" date="2021-03" db="EMBL/GenBank/DDBJ databases">
        <authorList>
            <person name="Wang G."/>
        </authorList>
    </citation>
    <scope>NUCLEOTIDE SEQUENCE</scope>
    <source>
        <strain evidence="17">KCTC 12899</strain>
    </source>
</reference>
<evidence type="ECO:0000256" key="12">
    <source>
        <dbReference type="PIRSR" id="PIRSR001174-2"/>
    </source>
</evidence>
<dbReference type="InterPro" id="IPR008268">
    <property type="entry name" value="Peptidase_S16_AS"/>
</dbReference>
<evidence type="ECO:0000256" key="4">
    <source>
        <dbReference type="ARBA" id="ARBA00022741"/>
    </source>
</evidence>
<evidence type="ECO:0000256" key="9">
    <source>
        <dbReference type="HAMAP-Rule" id="MF_01973"/>
    </source>
</evidence>
<dbReference type="GO" id="GO:0004252">
    <property type="term" value="F:serine-type endopeptidase activity"/>
    <property type="evidence" value="ECO:0007669"/>
    <property type="project" value="UniProtKB-UniRule"/>
</dbReference>
<dbReference type="Gene3D" id="3.40.50.300">
    <property type="entry name" value="P-loop containing nucleotide triphosphate hydrolases"/>
    <property type="match status" value="1"/>
</dbReference>
<keyword evidence="3 9" id="KW-0645">Protease</keyword>
<keyword evidence="5 9" id="KW-0378">Hydrolase</keyword>
<evidence type="ECO:0000256" key="3">
    <source>
        <dbReference type="ARBA" id="ARBA00022670"/>
    </source>
</evidence>
<dbReference type="GO" id="GO:0034605">
    <property type="term" value="P:cellular response to heat"/>
    <property type="evidence" value="ECO:0007669"/>
    <property type="project" value="UniProtKB-UniRule"/>
</dbReference>
<keyword evidence="4 9" id="KW-0547">Nucleotide-binding</keyword>
<dbReference type="InterPro" id="IPR003593">
    <property type="entry name" value="AAA+_ATPase"/>
</dbReference>
<evidence type="ECO:0000256" key="1">
    <source>
        <dbReference type="ARBA" id="ARBA00004496"/>
    </source>
</evidence>
<dbReference type="SMART" id="SM00382">
    <property type="entry name" value="AAA"/>
    <property type="match status" value="1"/>
</dbReference>
<dbReference type="InterPro" id="IPR046336">
    <property type="entry name" value="Lon_prtase_N_sf"/>
</dbReference>
<feature type="domain" description="Lon N-terminal" evidence="16">
    <location>
        <begin position="18"/>
        <end position="213"/>
    </location>
</feature>
<comment type="similarity">
    <text evidence="9 10 13 14">Belongs to the peptidase S16 family.</text>
</comment>
<protein>
    <recommendedName>
        <fullName evidence="9 10">Lon protease</fullName>
        <ecNumber evidence="9 10">3.4.21.53</ecNumber>
    </recommendedName>
    <alternativeName>
        <fullName evidence="9">ATP-dependent protease La</fullName>
    </alternativeName>
</protein>
<dbReference type="GO" id="GO:0005737">
    <property type="term" value="C:cytoplasm"/>
    <property type="evidence" value="ECO:0007669"/>
    <property type="project" value="UniProtKB-SubCell"/>
</dbReference>
<evidence type="ECO:0000256" key="8">
    <source>
        <dbReference type="ARBA" id="ARBA00023016"/>
    </source>
</evidence>
<dbReference type="Pfam" id="PF05362">
    <property type="entry name" value="Lon_C"/>
    <property type="match status" value="1"/>
</dbReference>
<keyword evidence="7 9" id="KW-0067">ATP-binding</keyword>
<name>A0A8J7QM49_9BACT</name>
<dbReference type="AlphaFoldDB" id="A0A8J7QM49"/>
<dbReference type="Pfam" id="PF02190">
    <property type="entry name" value="LON_substr_bdg"/>
    <property type="match status" value="1"/>
</dbReference>
<dbReference type="PROSITE" id="PS51787">
    <property type="entry name" value="LON_N"/>
    <property type="match status" value="1"/>
</dbReference>
<dbReference type="InterPro" id="IPR027543">
    <property type="entry name" value="Lon_bac"/>
</dbReference>
<organism evidence="17 18">
    <name type="scientific">Acanthopleuribacter pedis</name>
    <dbReference type="NCBI Taxonomy" id="442870"/>
    <lineage>
        <taxon>Bacteria</taxon>
        <taxon>Pseudomonadati</taxon>
        <taxon>Acidobacteriota</taxon>
        <taxon>Holophagae</taxon>
        <taxon>Acanthopleuribacterales</taxon>
        <taxon>Acanthopleuribacteraceae</taxon>
        <taxon>Acanthopleuribacter</taxon>
    </lineage>
</organism>
<comment type="subunit">
    <text evidence="9 10">Homohexamer. Organized in a ring with a central cavity.</text>
</comment>
<feature type="active site" evidence="9 11">
    <location>
        <position position="731"/>
    </location>
</feature>
<sequence>MNDHQAEREKEMVIPEILPVVAVRDVTLYPFIIYPFSVGRDFGVAAVEASLNEHRLLVMLGQRDQNQDNPGRDGLFDVGTVASVVRMIKLPDGRLRILVQGISRCKVEYFTRESPYREAKIQLLQDQESEADKLAKEALMRTVKGQLERLAGLGKPVSSEVLVMVNGMDLGGRLADLVAGNIEIKPGEGQRILEEQDVLKRLQLVNDTLAKEVTLLEMQAQIHNQARGEMDRSQRDFYLRQQLKIIQSELGEGTELQDEVAAYREKLQTLELPEEARKEIEKQIRRMENMSPDTAETGLIRTYLDWMFELPWNNFSKDHLDLKRAKKFLDKEHYGLEEIKERILEFLAVRKLNPQLKTPILCFVGPPGVGKTSLGQSIAKAMGRKFHRISLGGLRDEAEIRGHRKTYVGALPGRIIQGISQSGTMNPIFMLDEVDKIGQDFRGDPSSALLEVLDPEQNKTFRDHYLGVTFDLSNVLFILTANTLDTLQPAFRDRLEIIELGSYTMPEKVQIASRHLVPKQMREHGLNRERIGFSKAILETIIRGYTRESGLRNLERLLAKTCRKVARKVAEGEDRLYRIKKANLTEYLGPVKVFPDFRLKRNQVGVVAGLAWTSVGGEILFVEVTRMPGKGNLLLTGQLGDVMKESAQLALSLIRDRAEKYDIAKEVFSESDIHVHFPEGATPKDGPSAGITVATAILSCLTQRPVRAEVAMTGELTLRGDVLPIGGLKEKVLAAVRGQIKTVIFPELNESDWQEIPEEIRKGLDFFAVGRVEEVFKIALV</sequence>
<dbReference type="InterPro" id="IPR027417">
    <property type="entry name" value="P-loop_NTPase"/>
</dbReference>
<keyword evidence="8 9" id="KW-0346">Stress response</keyword>
<dbReference type="InterPro" id="IPR008269">
    <property type="entry name" value="Lon_proteolytic"/>
</dbReference>
<accession>A0A8J7QM49</accession>
<dbReference type="Pfam" id="PF22667">
    <property type="entry name" value="Lon_lid"/>
    <property type="match status" value="1"/>
</dbReference>
<comment type="subcellular location">
    <subcellularLocation>
        <location evidence="1 9 10">Cytoplasm</location>
    </subcellularLocation>
</comment>
<evidence type="ECO:0000256" key="14">
    <source>
        <dbReference type="RuleBase" id="RU000591"/>
    </source>
</evidence>
<keyword evidence="18" id="KW-1185">Reference proteome</keyword>
<dbReference type="PROSITE" id="PS51786">
    <property type="entry name" value="LON_PROTEOLYTIC"/>
    <property type="match status" value="1"/>
</dbReference>
<comment type="catalytic activity">
    <reaction evidence="9 10 13">
        <text>Hydrolysis of proteins in presence of ATP.</text>
        <dbReference type="EC" id="3.4.21.53"/>
    </reaction>
</comment>
<dbReference type="InterPro" id="IPR014721">
    <property type="entry name" value="Ribsml_uS5_D2-typ_fold_subgr"/>
</dbReference>
<dbReference type="PRINTS" id="PR00830">
    <property type="entry name" value="ENDOLAPTASE"/>
</dbReference>
<dbReference type="SUPFAM" id="SSF88697">
    <property type="entry name" value="PUA domain-like"/>
    <property type="match status" value="1"/>
</dbReference>
<dbReference type="Gene3D" id="1.20.58.1480">
    <property type="match status" value="1"/>
</dbReference>
<keyword evidence="6 9" id="KW-0720">Serine protease</keyword>
<comment type="induction">
    <text evidence="9">By heat shock.</text>
</comment>
<dbReference type="PROSITE" id="PS01046">
    <property type="entry name" value="LON_SER"/>
    <property type="match status" value="1"/>
</dbReference>
<comment type="caution">
    <text evidence="17">The sequence shown here is derived from an EMBL/GenBank/DDBJ whole genome shotgun (WGS) entry which is preliminary data.</text>
</comment>
<evidence type="ECO:0000259" key="16">
    <source>
        <dbReference type="PROSITE" id="PS51787"/>
    </source>
</evidence>
<dbReference type="CDD" id="cd19500">
    <property type="entry name" value="RecA-like_Lon"/>
    <property type="match status" value="1"/>
</dbReference>
<evidence type="ECO:0000256" key="13">
    <source>
        <dbReference type="PROSITE-ProRule" id="PRU01122"/>
    </source>
</evidence>
<dbReference type="PIRSF" id="PIRSF001174">
    <property type="entry name" value="Lon_proteas"/>
    <property type="match status" value="1"/>
</dbReference>
<evidence type="ECO:0000259" key="15">
    <source>
        <dbReference type="PROSITE" id="PS51786"/>
    </source>
</evidence>
<dbReference type="SUPFAM" id="SSF54211">
    <property type="entry name" value="Ribosomal protein S5 domain 2-like"/>
    <property type="match status" value="1"/>
</dbReference>
<dbReference type="GO" id="GO:0005524">
    <property type="term" value="F:ATP binding"/>
    <property type="evidence" value="ECO:0007669"/>
    <property type="project" value="UniProtKB-UniRule"/>
</dbReference>